<comment type="catalytic activity">
    <reaction evidence="4">
        <text>Couples ATP hydrolysis with the unwinding of duplex DNA by translocating in the 3'-5' direction.</text>
        <dbReference type="EC" id="5.6.2.4"/>
    </reaction>
</comment>
<evidence type="ECO:0000256" key="1">
    <source>
        <dbReference type="ARBA" id="ARBA00005446"/>
    </source>
</evidence>
<name>A0AAD7NXN0_9AGAR</name>
<evidence type="ECO:0000313" key="9">
    <source>
        <dbReference type="Proteomes" id="UP001215598"/>
    </source>
</evidence>
<dbReference type="EMBL" id="JARKIB010000006">
    <property type="protein sequence ID" value="KAJ7779224.1"/>
    <property type="molecule type" value="Genomic_DNA"/>
</dbReference>
<feature type="region of interest" description="Disordered" evidence="6">
    <location>
        <begin position="1059"/>
        <end position="1129"/>
    </location>
</feature>
<proteinExistence type="inferred from homology"/>
<evidence type="ECO:0000256" key="4">
    <source>
        <dbReference type="ARBA" id="ARBA00034617"/>
    </source>
</evidence>
<feature type="compositionally biased region" description="Acidic residues" evidence="6">
    <location>
        <begin position="1072"/>
        <end position="1090"/>
    </location>
</feature>
<feature type="compositionally biased region" description="Pro residues" evidence="6">
    <location>
        <begin position="1097"/>
        <end position="1110"/>
    </location>
</feature>
<evidence type="ECO:0000256" key="6">
    <source>
        <dbReference type="SAM" id="MobiDB-lite"/>
    </source>
</evidence>
<dbReference type="Pfam" id="PF00270">
    <property type="entry name" value="DEAD"/>
    <property type="match status" value="1"/>
</dbReference>
<dbReference type="Proteomes" id="UP001215598">
    <property type="component" value="Unassembled WGS sequence"/>
</dbReference>
<feature type="compositionally biased region" description="Low complexity" evidence="6">
    <location>
        <begin position="298"/>
        <end position="309"/>
    </location>
</feature>
<dbReference type="SUPFAM" id="SSF52540">
    <property type="entry name" value="P-loop containing nucleoside triphosphate hydrolases"/>
    <property type="match status" value="2"/>
</dbReference>
<dbReference type="SMART" id="SM00487">
    <property type="entry name" value="DEXDc"/>
    <property type="match status" value="1"/>
</dbReference>
<feature type="domain" description="Helicase ATP-binding" evidence="7">
    <location>
        <begin position="486"/>
        <end position="668"/>
    </location>
</feature>
<dbReference type="GO" id="GO:0000724">
    <property type="term" value="P:double-strand break repair via homologous recombination"/>
    <property type="evidence" value="ECO:0007669"/>
    <property type="project" value="TreeGrafter"/>
</dbReference>
<evidence type="ECO:0000256" key="3">
    <source>
        <dbReference type="ARBA" id="ARBA00022840"/>
    </source>
</evidence>
<dbReference type="GO" id="GO:0043138">
    <property type="term" value="F:3'-5' DNA helicase activity"/>
    <property type="evidence" value="ECO:0007669"/>
    <property type="project" value="UniProtKB-EC"/>
</dbReference>
<comment type="caution">
    <text evidence="8">The sequence shown here is derived from an EMBL/GenBank/DDBJ whole genome shotgun (WGS) entry which is preliminary data.</text>
</comment>
<dbReference type="GO" id="GO:0009378">
    <property type="term" value="F:four-way junction helicase activity"/>
    <property type="evidence" value="ECO:0007669"/>
    <property type="project" value="TreeGrafter"/>
</dbReference>
<keyword evidence="2" id="KW-0547">Nucleotide-binding</keyword>
<dbReference type="InterPro" id="IPR014001">
    <property type="entry name" value="Helicase_ATP-bd"/>
</dbReference>
<dbReference type="EC" id="5.6.2.4" evidence="5"/>
<accession>A0AAD7NXN0</accession>
<evidence type="ECO:0000256" key="2">
    <source>
        <dbReference type="ARBA" id="ARBA00022741"/>
    </source>
</evidence>
<evidence type="ECO:0000256" key="5">
    <source>
        <dbReference type="ARBA" id="ARBA00034808"/>
    </source>
</evidence>
<evidence type="ECO:0000259" key="7">
    <source>
        <dbReference type="PROSITE" id="PS51192"/>
    </source>
</evidence>
<dbReference type="GO" id="GO:0005694">
    <property type="term" value="C:chromosome"/>
    <property type="evidence" value="ECO:0007669"/>
    <property type="project" value="TreeGrafter"/>
</dbReference>
<dbReference type="InterPro" id="IPR011545">
    <property type="entry name" value="DEAD/DEAH_box_helicase_dom"/>
</dbReference>
<evidence type="ECO:0000313" key="8">
    <source>
        <dbReference type="EMBL" id="KAJ7779224.1"/>
    </source>
</evidence>
<dbReference type="InterPro" id="IPR027417">
    <property type="entry name" value="P-loop_NTPase"/>
</dbReference>
<dbReference type="PANTHER" id="PTHR13710:SF154">
    <property type="entry name" value="RECQ HELICASE, PUTATIVE (AFU_ORTHOLOGUE AFUA_6G14720)-RELATED"/>
    <property type="match status" value="1"/>
</dbReference>
<feature type="region of interest" description="Disordered" evidence="6">
    <location>
        <begin position="289"/>
        <end position="313"/>
    </location>
</feature>
<dbReference type="GO" id="GO:0003676">
    <property type="term" value="F:nucleic acid binding"/>
    <property type="evidence" value="ECO:0007669"/>
    <property type="project" value="InterPro"/>
</dbReference>
<keyword evidence="3" id="KW-0067">ATP-binding</keyword>
<dbReference type="GO" id="GO:0005737">
    <property type="term" value="C:cytoplasm"/>
    <property type="evidence" value="ECO:0007669"/>
    <property type="project" value="TreeGrafter"/>
</dbReference>
<dbReference type="InterPro" id="IPR001650">
    <property type="entry name" value="Helicase_C-like"/>
</dbReference>
<dbReference type="Gene3D" id="3.40.50.300">
    <property type="entry name" value="P-loop containing nucleotide triphosphate hydrolases"/>
    <property type="match status" value="2"/>
</dbReference>
<gene>
    <name evidence="8" type="ORF">B0H16DRAFT_1838657</name>
</gene>
<organism evidence="8 9">
    <name type="scientific">Mycena metata</name>
    <dbReference type="NCBI Taxonomy" id="1033252"/>
    <lineage>
        <taxon>Eukaryota</taxon>
        <taxon>Fungi</taxon>
        <taxon>Dikarya</taxon>
        <taxon>Basidiomycota</taxon>
        <taxon>Agaricomycotina</taxon>
        <taxon>Agaricomycetes</taxon>
        <taxon>Agaricomycetidae</taxon>
        <taxon>Agaricales</taxon>
        <taxon>Marasmiineae</taxon>
        <taxon>Mycenaceae</taxon>
        <taxon>Mycena</taxon>
    </lineage>
</organism>
<dbReference type="PROSITE" id="PS51192">
    <property type="entry name" value="HELICASE_ATP_BIND_1"/>
    <property type="match status" value="1"/>
</dbReference>
<protein>
    <recommendedName>
        <fullName evidence="5">DNA 3'-5' helicase</fullName>
        <ecNumber evidence="5">5.6.2.4</ecNumber>
    </recommendedName>
</protein>
<feature type="region of interest" description="Disordered" evidence="6">
    <location>
        <begin position="28"/>
        <end position="52"/>
    </location>
</feature>
<dbReference type="PANTHER" id="PTHR13710">
    <property type="entry name" value="DNA HELICASE RECQ FAMILY MEMBER"/>
    <property type="match status" value="1"/>
</dbReference>
<reference evidence="8" key="1">
    <citation type="submission" date="2023-03" db="EMBL/GenBank/DDBJ databases">
        <title>Massive genome expansion in bonnet fungi (Mycena s.s.) driven by repeated elements and novel gene families across ecological guilds.</title>
        <authorList>
            <consortium name="Lawrence Berkeley National Laboratory"/>
            <person name="Harder C.B."/>
            <person name="Miyauchi S."/>
            <person name="Viragh M."/>
            <person name="Kuo A."/>
            <person name="Thoen E."/>
            <person name="Andreopoulos B."/>
            <person name="Lu D."/>
            <person name="Skrede I."/>
            <person name="Drula E."/>
            <person name="Henrissat B."/>
            <person name="Morin E."/>
            <person name="Kohler A."/>
            <person name="Barry K."/>
            <person name="LaButti K."/>
            <person name="Morin E."/>
            <person name="Salamov A."/>
            <person name="Lipzen A."/>
            <person name="Mereny Z."/>
            <person name="Hegedus B."/>
            <person name="Baldrian P."/>
            <person name="Stursova M."/>
            <person name="Weitz H."/>
            <person name="Taylor A."/>
            <person name="Grigoriev I.V."/>
            <person name="Nagy L.G."/>
            <person name="Martin F."/>
            <person name="Kauserud H."/>
        </authorList>
    </citation>
    <scope>NUCLEOTIDE SEQUENCE</scope>
    <source>
        <strain evidence="8">CBHHK182m</strain>
    </source>
</reference>
<dbReference type="GO" id="GO:0005524">
    <property type="term" value="F:ATP binding"/>
    <property type="evidence" value="ECO:0007669"/>
    <property type="project" value="UniProtKB-KW"/>
</dbReference>
<keyword evidence="9" id="KW-1185">Reference proteome</keyword>
<sequence length="1156" mass="130636">MELLLHAQVEAAKKTPVNHEINLWESQADTEVQAVNESPEKLNDEEEEGEMKEDHTDLIQCRIWNLSLEAFFCIGNTVKKRSTPQELADAVSTLRDMRKINYQKLRATNWRRAFKDSGLCRTIQTIINPDRREEIHFPDIQASYATFNWRSFLGHIHYMATPEEHHLVRKDNIGGAARIDVEAVLRAMTDPRFVLSMRHHCQQIFFAHSKDNFIAEWARWMLPTLTSMNLSWPIPPEQWNVEQLFRDIGRLKFDTYKLADAGAGSNELWFVLLAAQQEREHIKKMNRMWSRPKGEGPSGQAPASGSSKPSHIHALPYSEKGTELTGPCDHCRLLREEEQCVRRIPVTRRGANEVNTWTDSIFTEAEKHDRMQVPGKKTFSPIQLGFRCIAHRPETFSRCGKDVSIMVNNGQSVGGVQFRPWDSDTLDDMRASHSLVSNTLIAWIYIAMARRLRWQSQIGRDTIQKIVTKVIPTWKNGLRPVQEDLVSAILDGDDVLCCTATGDGKSAAFSVPILVLNDYNLNPALYPAGLPTRATPVGIVVTPTKGLAANIVLELQRLNVTAFAYCRESLADARRLGVKLADEIKACDTWQVICVDPEHLKTKEWREISESPVFRARILFAAVDEAHLINEWGVDFRLPFRIIGLFLRGRLPASTSILGLSATLEPGTATKAVCQSLGLFDGQFHMIRRTNERPNVQFSMQTLSHGLAGYEFPDLLPFLTSGRKIIIHFHSINLLFRCYVYIWSLQSPSADKMRRTRMYHSLCPAAYNEDTIRRIEEDPQCQIILATIAFANGINAPSLLDSVTLGFSSTLDIMWQEKGRVGRDPETIARGVVLIQKSTIKAAQKVVDSSSAPAAPRAKKGTRSTKKAEPMSLQKALFILEKVCYIAFLNRHYTNPPSETSFLDCITAERSRPCCLCVERANGTLDLPTPATASTLPALTPPEPLSVPRSAAPKKLKLTQKERDSAIGSLKKFRRSLRLQYHDQGRLLDHPEIMFLSPSLQISILDKLLSMSSLSDFQSVVDTWRHRENHATALYEVIIGIQTKIQKKRDAVRLARNEAARQRRLKRKRDEVEESTDEEPEDEECDEESDSSLPETVPLPPPRSQRPPRNPGASSGPRKRPVLNAVTNTRAGRALLLSAAETAQEYRRQYKPRQRG</sequence>
<dbReference type="Pfam" id="PF00271">
    <property type="entry name" value="Helicase_C"/>
    <property type="match status" value="1"/>
</dbReference>
<comment type="similarity">
    <text evidence="1">Belongs to the helicase family. RecQ subfamily.</text>
</comment>
<dbReference type="AlphaFoldDB" id="A0AAD7NXN0"/>